<dbReference type="Proteomes" id="UP000266206">
    <property type="component" value="Unassembled WGS sequence"/>
</dbReference>
<dbReference type="InterPro" id="IPR050153">
    <property type="entry name" value="Metal_Ion_Import_ABC"/>
</dbReference>
<evidence type="ECO:0000313" key="7">
    <source>
        <dbReference type="EMBL" id="RIY42322.1"/>
    </source>
</evidence>
<dbReference type="AlphaFoldDB" id="A0A3A1YVT5"/>
<keyword evidence="4" id="KW-0547">Nucleotide-binding</keyword>
<dbReference type="GO" id="GO:0005524">
    <property type="term" value="F:ATP binding"/>
    <property type="evidence" value="ECO:0007669"/>
    <property type="project" value="UniProtKB-KW"/>
</dbReference>
<dbReference type="InterPro" id="IPR003593">
    <property type="entry name" value="AAA+_ATPase"/>
</dbReference>
<comment type="caution">
    <text evidence="7">The sequence shown here is derived from an EMBL/GenBank/DDBJ whole genome shotgun (WGS) entry which is preliminary data.</text>
</comment>
<dbReference type="Pfam" id="PF00005">
    <property type="entry name" value="ABC_tran"/>
    <property type="match status" value="1"/>
</dbReference>
<dbReference type="RefSeq" id="WP_119515399.1">
    <property type="nucleotide sequence ID" value="NZ_NQYH01000001.1"/>
</dbReference>
<evidence type="ECO:0000256" key="4">
    <source>
        <dbReference type="ARBA" id="ARBA00022741"/>
    </source>
</evidence>
<dbReference type="PROSITE" id="PS00211">
    <property type="entry name" value="ABC_TRANSPORTER_1"/>
    <property type="match status" value="1"/>
</dbReference>
<organism evidence="7 8">
    <name type="scientific">Neopusillimonas maritima</name>
    <dbReference type="NCBI Taxonomy" id="2026239"/>
    <lineage>
        <taxon>Bacteria</taxon>
        <taxon>Pseudomonadati</taxon>
        <taxon>Pseudomonadota</taxon>
        <taxon>Betaproteobacteria</taxon>
        <taxon>Burkholderiales</taxon>
        <taxon>Alcaligenaceae</taxon>
        <taxon>Neopusillimonas</taxon>
    </lineage>
</organism>
<dbReference type="InterPro" id="IPR027417">
    <property type="entry name" value="P-loop_NTPase"/>
</dbReference>
<dbReference type="InterPro" id="IPR017871">
    <property type="entry name" value="ABC_transporter-like_CS"/>
</dbReference>
<dbReference type="OrthoDB" id="9806726at2"/>
<dbReference type="EMBL" id="NQYH01000001">
    <property type="protein sequence ID" value="RIY42322.1"/>
    <property type="molecule type" value="Genomic_DNA"/>
</dbReference>
<evidence type="ECO:0000313" key="8">
    <source>
        <dbReference type="Proteomes" id="UP000266206"/>
    </source>
</evidence>
<dbReference type="GO" id="GO:0016887">
    <property type="term" value="F:ATP hydrolysis activity"/>
    <property type="evidence" value="ECO:0007669"/>
    <property type="project" value="InterPro"/>
</dbReference>
<keyword evidence="3" id="KW-1003">Cell membrane</keyword>
<keyword evidence="5" id="KW-0067">ATP-binding</keyword>
<keyword evidence="3" id="KW-0472">Membrane</keyword>
<dbReference type="PROSITE" id="PS50893">
    <property type="entry name" value="ABC_TRANSPORTER_2"/>
    <property type="match status" value="1"/>
</dbReference>
<dbReference type="SUPFAM" id="SSF52540">
    <property type="entry name" value="P-loop containing nucleoside triphosphate hydrolases"/>
    <property type="match status" value="1"/>
</dbReference>
<evidence type="ECO:0000256" key="3">
    <source>
        <dbReference type="ARBA" id="ARBA00022475"/>
    </source>
</evidence>
<reference evidence="7 8" key="1">
    <citation type="submission" date="2017-08" db="EMBL/GenBank/DDBJ databases">
        <title>Pusillimonas indicus sp. nov., a member of the family Alcaligenaceae isolated from surface seawater.</title>
        <authorList>
            <person name="Li J."/>
        </authorList>
    </citation>
    <scope>NUCLEOTIDE SEQUENCE [LARGE SCALE GENOMIC DNA]</scope>
    <source>
        <strain evidence="7 8">L52-1-41</strain>
    </source>
</reference>
<proteinExistence type="inferred from homology"/>
<dbReference type="PANTHER" id="PTHR42734">
    <property type="entry name" value="METAL TRANSPORT SYSTEM ATP-BINDING PROTEIN TM_0124-RELATED"/>
    <property type="match status" value="1"/>
</dbReference>
<sequence length="238" mass="26191">MNQAMIELDEVSLGWRDRVALRDVSGRFVQGSLTAVVGPNGAGKSTLVKALMGQLSPLSGEIRFAPDAQNNVACLPQLGELDRSFPISVYDLVAMGAWRRTGWWKGFDISEHERVLQALDTVGLADFSRRIIGTLSGGQLQRALFARLMLHNASVLILDEPFAAVDRHTTEDLLELLLSWHNEGRTVIVVLHDLDCVRNLFPETLLLAGQVVGWGQTGQVLTTENLHLARHLCAGDYL</sequence>
<evidence type="ECO:0000256" key="1">
    <source>
        <dbReference type="ARBA" id="ARBA00005417"/>
    </source>
</evidence>
<dbReference type="Gene3D" id="3.40.50.300">
    <property type="entry name" value="P-loop containing nucleotide triphosphate hydrolases"/>
    <property type="match status" value="1"/>
</dbReference>
<keyword evidence="2" id="KW-0813">Transport</keyword>
<feature type="domain" description="ABC transporter" evidence="6">
    <location>
        <begin position="6"/>
        <end position="233"/>
    </location>
</feature>
<dbReference type="SMART" id="SM00382">
    <property type="entry name" value="AAA"/>
    <property type="match status" value="1"/>
</dbReference>
<name>A0A3A1YVT5_9BURK</name>
<dbReference type="PANTHER" id="PTHR42734:SF5">
    <property type="entry name" value="IRON TRANSPORT SYSTEM ATP-BINDING PROTEIN HI_0361-RELATED"/>
    <property type="match status" value="1"/>
</dbReference>
<accession>A0A3A1YVT5</accession>
<gene>
    <name evidence="7" type="ORF">CJP73_02515</name>
</gene>
<evidence type="ECO:0000259" key="6">
    <source>
        <dbReference type="PROSITE" id="PS50893"/>
    </source>
</evidence>
<dbReference type="CDD" id="cd03235">
    <property type="entry name" value="ABC_Metallic_Cations"/>
    <property type="match status" value="1"/>
</dbReference>
<comment type="similarity">
    <text evidence="1">Belongs to the ABC transporter superfamily.</text>
</comment>
<evidence type="ECO:0000256" key="2">
    <source>
        <dbReference type="ARBA" id="ARBA00022448"/>
    </source>
</evidence>
<protein>
    <submittedName>
        <fullName evidence="7">ABC transporter</fullName>
    </submittedName>
</protein>
<dbReference type="InterPro" id="IPR003439">
    <property type="entry name" value="ABC_transporter-like_ATP-bd"/>
</dbReference>
<evidence type="ECO:0000256" key="5">
    <source>
        <dbReference type="ARBA" id="ARBA00022840"/>
    </source>
</evidence>